<gene>
    <name evidence="7" type="ORF">SR894_11375</name>
</gene>
<organism evidence="7 8">
    <name type="scientific">Vreelandella neptunia</name>
    <dbReference type="NCBI Taxonomy" id="115551"/>
    <lineage>
        <taxon>Bacteria</taxon>
        <taxon>Pseudomonadati</taxon>
        <taxon>Pseudomonadota</taxon>
        <taxon>Gammaproteobacteria</taxon>
        <taxon>Oceanospirillales</taxon>
        <taxon>Halomonadaceae</taxon>
        <taxon>Vreelandella</taxon>
    </lineage>
</organism>
<evidence type="ECO:0000256" key="1">
    <source>
        <dbReference type="ARBA" id="ARBA00004651"/>
    </source>
</evidence>
<keyword evidence="3 6" id="KW-0812">Transmembrane</keyword>
<keyword evidence="8" id="KW-1185">Reference proteome</keyword>
<evidence type="ECO:0000256" key="6">
    <source>
        <dbReference type="SAM" id="Phobius"/>
    </source>
</evidence>
<feature type="transmembrane region" description="Helical" evidence="6">
    <location>
        <begin position="113"/>
        <end position="137"/>
    </location>
</feature>
<accession>A0ABZ0YV66</accession>
<proteinExistence type="predicted"/>
<evidence type="ECO:0000256" key="5">
    <source>
        <dbReference type="ARBA" id="ARBA00023136"/>
    </source>
</evidence>
<dbReference type="EMBL" id="CP140255">
    <property type="protein sequence ID" value="WQH15110.1"/>
    <property type="molecule type" value="Genomic_DNA"/>
</dbReference>
<dbReference type="PANTHER" id="PTHR30086">
    <property type="entry name" value="ARGININE EXPORTER PROTEIN ARGO"/>
    <property type="match status" value="1"/>
</dbReference>
<evidence type="ECO:0000256" key="2">
    <source>
        <dbReference type="ARBA" id="ARBA00022475"/>
    </source>
</evidence>
<dbReference type="RefSeq" id="WP_208862701.1">
    <property type="nucleotide sequence ID" value="NZ_CP140255.1"/>
</dbReference>
<feature type="transmembrane region" description="Helical" evidence="6">
    <location>
        <begin position="41"/>
        <end position="66"/>
    </location>
</feature>
<evidence type="ECO:0000256" key="4">
    <source>
        <dbReference type="ARBA" id="ARBA00022989"/>
    </source>
</evidence>
<feature type="transmembrane region" description="Helical" evidence="6">
    <location>
        <begin position="188"/>
        <end position="206"/>
    </location>
</feature>
<dbReference type="PIRSF" id="PIRSF006324">
    <property type="entry name" value="LeuE"/>
    <property type="match status" value="1"/>
</dbReference>
<keyword evidence="4 6" id="KW-1133">Transmembrane helix</keyword>
<name>A0ABZ0YV66_9GAMM</name>
<reference evidence="7 8" key="1">
    <citation type="submission" date="2023-11" db="EMBL/GenBank/DDBJ databases">
        <title>MicrobeMod: A computational toolkit for identifying prokaryotic methylation and restriction-modification with nanopore sequencing.</title>
        <authorList>
            <person name="Crits-Christoph A."/>
            <person name="Kang S.C."/>
            <person name="Lee H."/>
            <person name="Ostrov N."/>
        </authorList>
    </citation>
    <scope>NUCLEOTIDE SEQUENCE [LARGE SCALE GENOMIC DNA]</scope>
    <source>
        <strain evidence="7 8">ATCC BAA-805</strain>
    </source>
</reference>
<dbReference type="Pfam" id="PF01810">
    <property type="entry name" value="LysE"/>
    <property type="match status" value="1"/>
</dbReference>
<keyword evidence="5 6" id="KW-0472">Membrane</keyword>
<evidence type="ECO:0000313" key="8">
    <source>
        <dbReference type="Proteomes" id="UP001324794"/>
    </source>
</evidence>
<evidence type="ECO:0000313" key="7">
    <source>
        <dbReference type="EMBL" id="WQH15110.1"/>
    </source>
</evidence>
<comment type="subcellular location">
    <subcellularLocation>
        <location evidence="1">Cell membrane</location>
        <topology evidence="1">Multi-pass membrane protein</topology>
    </subcellularLocation>
</comment>
<feature type="transmembrane region" description="Helical" evidence="6">
    <location>
        <begin position="6"/>
        <end position="29"/>
    </location>
</feature>
<dbReference type="Proteomes" id="UP001324794">
    <property type="component" value="Chromosome"/>
</dbReference>
<feature type="transmembrane region" description="Helical" evidence="6">
    <location>
        <begin position="72"/>
        <end position="92"/>
    </location>
</feature>
<feature type="transmembrane region" description="Helical" evidence="6">
    <location>
        <begin position="149"/>
        <end position="168"/>
    </location>
</feature>
<dbReference type="InterPro" id="IPR001123">
    <property type="entry name" value="LeuE-type"/>
</dbReference>
<sequence>MMSWATLSVFVPTFLFVSLTPGMCMTLAMVLGMTQGVKRTLWMMVGELLGVGLVAAAAGAGVAALMLRQPELFVLFKWVGGAYLGYLGIMMWRSRGRMAIPSELDAGPPASPLQLAMQGFVTAVANPKGWAFFMVLLPPFLDSSRPLPGQLSLLIAVILTIEFASMLVYATGGKTLRNVLGKSGNVRLLNRIAGTLMIGVGLWLAFG</sequence>
<evidence type="ECO:0000256" key="3">
    <source>
        <dbReference type="ARBA" id="ARBA00022692"/>
    </source>
</evidence>
<keyword evidence="2" id="KW-1003">Cell membrane</keyword>
<dbReference type="PANTHER" id="PTHR30086:SF5">
    <property type="entry name" value="HOMOGENTISATE EXPORT PROTEIN"/>
    <property type="match status" value="1"/>
</dbReference>
<protein>
    <submittedName>
        <fullName evidence="7">LysE family translocator</fullName>
    </submittedName>
</protein>